<dbReference type="AlphaFoldDB" id="A0A6D2KQE5"/>
<dbReference type="GO" id="GO:0016020">
    <property type="term" value="C:membrane"/>
    <property type="evidence" value="ECO:0007669"/>
    <property type="project" value="TreeGrafter"/>
</dbReference>
<dbReference type="GO" id="GO:0090522">
    <property type="term" value="P:vesicle tethering involved in exocytosis"/>
    <property type="evidence" value="ECO:0007669"/>
    <property type="project" value="InterPro"/>
</dbReference>
<dbReference type="EMBL" id="CACVBM020001890">
    <property type="protein sequence ID" value="CAA7061721.1"/>
    <property type="molecule type" value="Genomic_DNA"/>
</dbReference>
<sequence length="140" mass="15320">MQSSKVRRKVGPATSGAGVDSAEKLDELLISSAICNGKDLGPFVRKTFGTGKLETLLQHLKFFARSKESEIEEVCKAHYQEFIHAVDDLKSLLSDVESLKSALSDSNSKLQSVAGPLLSTLDSLVEAQVCRRTSIWRLEP</sequence>
<reference evidence="2 4" key="1">
    <citation type="submission" date="2020-01" db="EMBL/GenBank/DDBJ databases">
        <authorList>
            <person name="Mishra B."/>
        </authorList>
    </citation>
    <scope>NUCLEOTIDE SEQUENCE [LARGE SCALE GENOMIC DNA]</scope>
</reference>
<dbReference type="Pfam" id="PF20651">
    <property type="entry name" value="EXOC6_Sec15_N"/>
    <property type="match status" value="1"/>
</dbReference>
<dbReference type="EMBL" id="CACVBM020001562">
    <property type="protein sequence ID" value="CAA7054180.1"/>
    <property type="molecule type" value="Genomic_DNA"/>
</dbReference>
<dbReference type="OrthoDB" id="1721721at2759"/>
<dbReference type="GO" id="GO:0006886">
    <property type="term" value="P:intracellular protein transport"/>
    <property type="evidence" value="ECO:0007669"/>
    <property type="project" value="InterPro"/>
</dbReference>
<gene>
    <name evidence="2" type="ORF">MERR_LOCUS41416</name>
    <name evidence="3" type="ORF">MERR_LOCUS48957</name>
</gene>
<feature type="domain" description="Exocyst complex component EXOC6/Sec15 N-terminal" evidence="1">
    <location>
        <begin position="59"/>
        <end position="129"/>
    </location>
</feature>
<keyword evidence="4" id="KW-1185">Reference proteome</keyword>
<dbReference type="GO" id="GO:0006893">
    <property type="term" value="P:Golgi to plasma membrane transport"/>
    <property type="evidence" value="ECO:0007669"/>
    <property type="project" value="TreeGrafter"/>
</dbReference>
<dbReference type="GO" id="GO:0000145">
    <property type="term" value="C:exocyst"/>
    <property type="evidence" value="ECO:0007669"/>
    <property type="project" value="TreeGrafter"/>
</dbReference>
<accession>A0A6D2KQE5</accession>
<dbReference type="InterPro" id="IPR007225">
    <property type="entry name" value="EXOC6/Sec15"/>
</dbReference>
<dbReference type="PANTHER" id="PTHR12702:SF1">
    <property type="entry name" value="EXOCYST COMPLEX COMPONENT SEC15B"/>
    <property type="match status" value="1"/>
</dbReference>
<evidence type="ECO:0000259" key="1">
    <source>
        <dbReference type="Pfam" id="PF20651"/>
    </source>
</evidence>
<dbReference type="PANTHER" id="PTHR12702">
    <property type="entry name" value="SEC15"/>
    <property type="match status" value="1"/>
</dbReference>
<evidence type="ECO:0000313" key="4">
    <source>
        <dbReference type="Proteomes" id="UP000467841"/>
    </source>
</evidence>
<protein>
    <recommendedName>
        <fullName evidence="1">Exocyst complex component EXOC6/Sec15 N-terminal domain-containing protein</fullName>
    </recommendedName>
</protein>
<dbReference type="Proteomes" id="UP000467841">
    <property type="component" value="Unassembled WGS sequence"/>
</dbReference>
<dbReference type="InterPro" id="IPR048359">
    <property type="entry name" value="EXOC6_Sec15_N"/>
</dbReference>
<proteinExistence type="predicted"/>
<organism evidence="2 4">
    <name type="scientific">Microthlaspi erraticum</name>
    <dbReference type="NCBI Taxonomy" id="1685480"/>
    <lineage>
        <taxon>Eukaryota</taxon>
        <taxon>Viridiplantae</taxon>
        <taxon>Streptophyta</taxon>
        <taxon>Embryophyta</taxon>
        <taxon>Tracheophyta</taxon>
        <taxon>Spermatophyta</taxon>
        <taxon>Magnoliopsida</taxon>
        <taxon>eudicotyledons</taxon>
        <taxon>Gunneridae</taxon>
        <taxon>Pentapetalae</taxon>
        <taxon>rosids</taxon>
        <taxon>malvids</taxon>
        <taxon>Brassicales</taxon>
        <taxon>Brassicaceae</taxon>
        <taxon>Coluteocarpeae</taxon>
        <taxon>Microthlaspi</taxon>
    </lineage>
</organism>
<name>A0A6D2KQE5_9BRAS</name>
<evidence type="ECO:0000313" key="3">
    <source>
        <dbReference type="EMBL" id="CAA7061721.1"/>
    </source>
</evidence>
<evidence type="ECO:0000313" key="2">
    <source>
        <dbReference type="EMBL" id="CAA7054180.1"/>
    </source>
</evidence>